<evidence type="ECO:0000259" key="3">
    <source>
        <dbReference type="Pfam" id="PF09186"/>
    </source>
</evidence>
<accession>B0PFC4</accession>
<dbReference type="InterPro" id="IPR020568">
    <property type="entry name" value="Ribosomal_Su5_D2-typ_SF"/>
</dbReference>
<comment type="caution">
    <text evidence="4">The sequence shown here is derived from an EMBL/GenBank/DDBJ whole genome shotgun (WGS) entry which is preliminary data.</text>
</comment>
<dbReference type="HOGENOM" id="CLU_083552_1_1_9"/>
<dbReference type="eggNOG" id="COG1739">
    <property type="taxonomic scope" value="Bacteria"/>
</dbReference>
<dbReference type="Pfam" id="PF09186">
    <property type="entry name" value="DUF1949"/>
    <property type="match status" value="1"/>
</dbReference>
<organism evidence="4 5">
    <name type="scientific">Anaerotruncus colihominis DSM 17241</name>
    <dbReference type="NCBI Taxonomy" id="445972"/>
    <lineage>
        <taxon>Bacteria</taxon>
        <taxon>Bacillati</taxon>
        <taxon>Bacillota</taxon>
        <taxon>Clostridia</taxon>
        <taxon>Eubacteriales</taxon>
        <taxon>Oscillospiraceae</taxon>
        <taxon>Anaerotruncus</taxon>
    </lineage>
</organism>
<dbReference type="STRING" id="169435.ERS852551_00427"/>
<name>B0PFC4_9FIRM</name>
<reference evidence="4" key="2">
    <citation type="submission" date="2013-09" db="EMBL/GenBank/DDBJ databases">
        <title>Draft genome sequence of Anaerotruncus colihominis(DSM 17241).</title>
        <authorList>
            <person name="Sudarsanam P."/>
            <person name="Ley R."/>
            <person name="Guruge J."/>
            <person name="Turnbaugh P.J."/>
            <person name="Mahowald M."/>
            <person name="Liep D."/>
            <person name="Gordon J."/>
        </authorList>
    </citation>
    <scope>NUCLEOTIDE SEQUENCE</scope>
    <source>
        <strain evidence="4">DSM 17241</strain>
    </source>
</reference>
<dbReference type="InterPro" id="IPR001498">
    <property type="entry name" value="Impact_N"/>
</dbReference>
<evidence type="ECO:0000259" key="2">
    <source>
        <dbReference type="Pfam" id="PF01205"/>
    </source>
</evidence>
<dbReference type="RefSeq" id="WP_006876365.1">
    <property type="nucleotide sequence ID" value="NZ_DS544186.1"/>
</dbReference>
<reference evidence="4" key="1">
    <citation type="submission" date="2007-11" db="EMBL/GenBank/DDBJ databases">
        <authorList>
            <person name="Fulton L."/>
            <person name="Clifton S."/>
            <person name="Fulton B."/>
            <person name="Xu J."/>
            <person name="Minx P."/>
            <person name="Pepin K.H."/>
            <person name="Johnson M."/>
            <person name="Thiruvilangam P."/>
            <person name="Bhonagiri V."/>
            <person name="Nash W.E."/>
            <person name="Mardis E.R."/>
            <person name="Wilson R.K."/>
        </authorList>
    </citation>
    <scope>NUCLEOTIDE SEQUENCE [LARGE SCALE GENOMIC DNA]</scope>
    <source>
        <strain evidence="4">DSM 17241</strain>
    </source>
</reference>
<keyword evidence="5" id="KW-1185">Reference proteome</keyword>
<dbReference type="PANTHER" id="PTHR16301:SF20">
    <property type="entry name" value="IMPACT FAMILY MEMBER YIGZ"/>
    <property type="match status" value="1"/>
</dbReference>
<dbReference type="GO" id="GO:0006446">
    <property type="term" value="P:regulation of translational initiation"/>
    <property type="evidence" value="ECO:0007669"/>
    <property type="project" value="TreeGrafter"/>
</dbReference>
<evidence type="ECO:0000313" key="4">
    <source>
        <dbReference type="EMBL" id="EDS10057.1"/>
    </source>
</evidence>
<comment type="similarity">
    <text evidence="1">Belongs to the IMPACT family.</text>
</comment>
<dbReference type="PANTHER" id="PTHR16301">
    <property type="entry name" value="IMPACT-RELATED"/>
    <property type="match status" value="1"/>
</dbReference>
<protein>
    <submittedName>
        <fullName evidence="4">YigZ family protein</fullName>
    </submittedName>
</protein>
<dbReference type="SUPFAM" id="SSF54980">
    <property type="entry name" value="EF-G C-terminal domain-like"/>
    <property type="match status" value="1"/>
</dbReference>
<evidence type="ECO:0000313" key="5">
    <source>
        <dbReference type="Proteomes" id="UP000003803"/>
    </source>
</evidence>
<dbReference type="NCBIfam" id="TIGR00257">
    <property type="entry name" value="IMPACT_YIGZ"/>
    <property type="match status" value="1"/>
</dbReference>
<dbReference type="Pfam" id="PF01205">
    <property type="entry name" value="Impact_N"/>
    <property type="match status" value="1"/>
</dbReference>
<dbReference type="Gene3D" id="3.30.230.30">
    <property type="entry name" value="Impact, N-terminal domain"/>
    <property type="match status" value="1"/>
</dbReference>
<dbReference type="InterPro" id="IPR035647">
    <property type="entry name" value="EFG_III/V"/>
</dbReference>
<dbReference type="InterPro" id="IPR036956">
    <property type="entry name" value="Impact_N_sf"/>
</dbReference>
<gene>
    <name evidence="4" type="ORF">ANACOL_03503</name>
</gene>
<dbReference type="EMBL" id="ABGD02000025">
    <property type="protein sequence ID" value="EDS10057.1"/>
    <property type="molecule type" value="Genomic_DNA"/>
</dbReference>
<dbReference type="PROSITE" id="PS00910">
    <property type="entry name" value="UPF0029"/>
    <property type="match status" value="1"/>
</dbReference>
<dbReference type="InterPro" id="IPR015269">
    <property type="entry name" value="UPF0029_Impact_C"/>
</dbReference>
<evidence type="ECO:0000256" key="1">
    <source>
        <dbReference type="ARBA" id="ARBA00007665"/>
    </source>
</evidence>
<dbReference type="Proteomes" id="UP000003803">
    <property type="component" value="Unassembled WGS sequence"/>
</dbReference>
<dbReference type="SUPFAM" id="SSF54211">
    <property type="entry name" value="Ribosomal protein S5 domain 2-like"/>
    <property type="match status" value="1"/>
</dbReference>
<dbReference type="AlphaFoldDB" id="B0PFC4"/>
<feature type="domain" description="UPF0029" evidence="3">
    <location>
        <begin position="145"/>
        <end position="198"/>
    </location>
</feature>
<dbReference type="GeneID" id="72464726"/>
<proteinExistence type="inferred from homology"/>
<dbReference type="GO" id="GO:0005737">
    <property type="term" value="C:cytoplasm"/>
    <property type="evidence" value="ECO:0007669"/>
    <property type="project" value="TreeGrafter"/>
</dbReference>
<dbReference type="InterPro" id="IPR015796">
    <property type="entry name" value="Impact_YigZ-like"/>
</dbReference>
<sequence>MRGDGMEEYTTIRAAASDEFVERRSRFIGYIAPVRTEEEAAAFISEKKALHWDASHNVYAYILREGQTRRYSDDGEPQGTAGVPVLEVLQREGLVDVAAVVTRYFGGVLLGAGGLVRAYSHAAKLAVDAAERMVMSECAELSAMFSYDQYGRIERLLAKYGARTLGSDYAADVTLRLLMKANRVEAFQRDLAELTAGRVTACVEDRRYDCMP</sequence>
<feature type="domain" description="Impact N-terminal" evidence="2">
    <location>
        <begin position="23"/>
        <end position="126"/>
    </location>
</feature>
<dbReference type="InterPro" id="IPR020569">
    <property type="entry name" value="UPF0029_Impact_CS"/>
</dbReference>
<dbReference type="InterPro" id="IPR023582">
    <property type="entry name" value="Impact"/>
</dbReference>
<dbReference type="Gene3D" id="3.30.70.240">
    <property type="match status" value="1"/>
</dbReference>